<dbReference type="InterPro" id="IPR003959">
    <property type="entry name" value="ATPase_AAA_core"/>
</dbReference>
<sequence>MEGKKVAETRVLVRAARDLLLRHLHATPHSPLYTEEQAHLRATLQQLQPCLSILRSYERRHADLAVYELVMSAVGQVLGSLTGAADTSSVGAEEEDDGLLAVKAAQTEPPRHTTAPPAVPTPSAAVPSTLSAHSAPPTGAAVTWRSTYGCRDAILALRQATTLPLRHPLLFTGPRRPWRRLLLYGPPGTGKTRLAAATATEYGAAFLSVSAADLLSKWVGESEKQVRQAFAQAAAATPRCVLFFDEVDALCSTRGGHGESELARRLKTEFLLHLQQEVPTVTVLAATNLPWELDAAILRRFDHLVHVGLPSSAVKRRLLETELRGVAHDVSDEALSRVVERTERFSVVDVQRLLSHAVMAPVTEWLLQVETATHAASSRSGSRGSSSSRESKARSEAVGAATAPAPLLYRGPSPCTSPTARCRPSPPNADAEVLGDGAGSISADTASPQCCSPPRAVTPGLEDLDVEGRTSSEECSRGGGKAETVPRVGYRHFEAALRAVAATTSASDLARYAAWRCRGTAT</sequence>
<dbReference type="GO" id="GO:0016887">
    <property type="term" value="F:ATP hydrolysis activity"/>
    <property type="evidence" value="ECO:0007669"/>
    <property type="project" value="InterPro"/>
</dbReference>
<feature type="compositionally biased region" description="Low complexity" evidence="2">
    <location>
        <begin position="375"/>
        <end position="388"/>
    </location>
</feature>
<reference evidence="4 5" key="1">
    <citation type="journal article" date="2021" name="MBio">
        <title>A New Model Trypanosomatid, Novymonas esmeraldas: Genomic Perception of Its 'Candidatus Pandoraea novymonadis' Endosymbiont.</title>
        <authorList>
            <person name="Zakharova A."/>
            <person name="Saura A."/>
            <person name="Butenko A."/>
            <person name="Podesvova L."/>
            <person name="Warmusova S."/>
            <person name="Kostygov A.Y."/>
            <person name="Nenarokova A."/>
            <person name="Lukes J."/>
            <person name="Opperdoes F.R."/>
            <person name="Yurchenko V."/>
        </authorList>
    </citation>
    <scope>NUCLEOTIDE SEQUENCE [LARGE SCALE GENOMIC DNA]</scope>
    <source>
        <strain evidence="4 5">E262AT.01</strain>
    </source>
</reference>
<evidence type="ECO:0000313" key="4">
    <source>
        <dbReference type="EMBL" id="KAK7196255.1"/>
    </source>
</evidence>
<dbReference type="GO" id="GO:0005524">
    <property type="term" value="F:ATP binding"/>
    <property type="evidence" value="ECO:0007669"/>
    <property type="project" value="UniProtKB-KW"/>
</dbReference>
<dbReference type="InterPro" id="IPR050304">
    <property type="entry name" value="MT-severing_AAA_ATPase"/>
</dbReference>
<dbReference type="PANTHER" id="PTHR23074">
    <property type="entry name" value="AAA DOMAIN-CONTAINING"/>
    <property type="match status" value="1"/>
</dbReference>
<accession>A0AAW0EQ05</accession>
<evidence type="ECO:0000259" key="3">
    <source>
        <dbReference type="SMART" id="SM00382"/>
    </source>
</evidence>
<evidence type="ECO:0000313" key="5">
    <source>
        <dbReference type="Proteomes" id="UP001430356"/>
    </source>
</evidence>
<keyword evidence="5" id="KW-1185">Reference proteome</keyword>
<dbReference type="Pfam" id="PF00004">
    <property type="entry name" value="AAA"/>
    <property type="match status" value="1"/>
</dbReference>
<dbReference type="SUPFAM" id="SSF52540">
    <property type="entry name" value="P-loop containing nucleoside triphosphate hydrolases"/>
    <property type="match status" value="1"/>
</dbReference>
<organism evidence="4 5">
    <name type="scientific">Novymonas esmeraldas</name>
    <dbReference type="NCBI Taxonomy" id="1808958"/>
    <lineage>
        <taxon>Eukaryota</taxon>
        <taxon>Discoba</taxon>
        <taxon>Euglenozoa</taxon>
        <taxon>Kinetoplastea</taxon>
        <taxon>Metakinetoplastina</taxon>
        <taxon>Trypanosomatida</taxon>
        <taxon>Trypanosomatidae</taxon>
        <taxon>Novymonas</taxon>
    </lineage>
</organism>
<name>A0AAW0EQ05_9TRYP</name>
<dbReference type="SMART" id="SM00382">
    <property type="entry name" value="AAA"/>
    <property type="match status" value="1"/>
</dbReference>
<dbReference type="InterPro" id="IPR027417">
    <property type="entry name" value="P-loop_NTPase"/>
</dbReference>
<dbReference type="PANTHER" id="PTHR23074:SF163">
    <property type="entry name" value="TRANSPORT PROTEIN 4A, PUTATIVE-RELATED"/>
    <property type="match status" value="1"/>
</dbReference>
<dbReference type="InterPro" id="IPR003593">
    <property type="entry name" value="AAA+_ATPase"/>
</dbReference>
<dbReference type="GO" id="GO:0016197">
    <property type="term" value="P:endosomal transport"/>
    <property type="evidence" value="ECO:0007669"/>
    <property type="project" value="TreeGrafter"/>
</dbReference>
<feature type="compositionally biased region" description="Low complexity" evidence="2">
    <location>
        <begin position="113"/>
        <end position="129"/>
    </location>
</feature>
<dbReference type="AlphaFoldDB" id="A0AAW0EQ05"/>
<feature type="region of interest" description="Disordered" evidence="2">
    <location>
        <begin position="374"/>
        <end position="431"/>
    </location>
</feature>
<evidence type="ECO:0000256" key="1">
    <source>
        <dbReference type="RuleBase" id="RU003651"/>
    </source>
</evidence>
<dbReference type="Proteomes" id="UP001430356">
    <property type="component" value="Unassembled WGS sequence"/>
</dbReference>
<keyword evidence="1" id="KW-0547">Nucleotide-binding</keyword>
<feature type="region of interest" description="Disordered" evidence="2">
    <location>
        <begin position="107"/>
        <end position="132"/>
    </location>
</feature>
<dbReference type="EMBL" id="JAECZO010000072">
    <property type="protein sequence ID" value="KAK7196255.1"/>
    <property type="molecule type" value="Genomic_DNA"/>
</dbReference>
<dbReference type="InterPro" id="IPR003960">
    <property type="entry name" value="ATPase_AAA_CS"/>
</dbReference>
<keyword evidence="1" id="KW-0067">ATP-binding</keyword>
<gene>
    <name evidence="4" type="ORF">NESM_000561200</name>
</gene>
<dbReference type="Gene3D" id="3.40.50.300">
    <property type="entry name" value="P-loop containing nucleotide triphosphate hydrolases"/>
    <property type="match status" value="1"/>
</dbReference>
<evidence type="ECO:0000256" key="2">
    <source>
        <dbReference type="SAM" id="MobiDB-lite"/>
    </source>
</evidence>
<proteinExistence type="inferred from homology"/>
<dbReference type="GO" id="GO:0007033">
    <property type="term" value="P:vacuole organization"/>
    <property type="evidence" value="ECO:0007669"/>
    <property type="project" value="TreeGrafter"/>
</dbReference>
<comment type="similarity">
    <text evidence="1">Belongs to the AAA ATPase family.</text>
</comment>
<dbReference type="PROSITE" id="PS00674">
    <property type="entry name" value="AAA"/>
    <property type="match status" value="1"/>
</dbReference>
<protein>
    <submittedName>
        <fullName evidence="4">ATPase-like protein</fullName>
    </submittedName>
</protein>
<feature type="domain" description="AAA+ ATPase" evidence="3">
    <location>
        <begin position="177"/>
        <end position="311"/>
    </location>
</feature>
<dbReference type="Gene3D" id="1.10.8.60">
    <property type="match status" value="1"/>
</dbReference>
<comment type="caution">
    <text evidence="4">The sequence shown here is derived from an EMBL/GenBank/DDBJ whole genome shotgun (WGS) entry which is preliminary data.</text>
</comment>